<dbReference type="InterPro" id="IPR011009">
    <property type="entry name" value="Kinase-like_dom_sf"/>
</dbReference>
<evidence type="ECO:0000256" key="2">
    <source>
        <dbReference type="ARBA" id="ARBA00022527"/>
    </source>
</evidence>
<dbReference type="CDD" id="cd05117">
    <property type="entry name" value="STKc_CAMK"/>
    <property type="match status" value="1"/>
</dbReference>
<dbReference type="InterPro" id="IPR017441">
    <property type="entry name" value="Protein_kinase_ATP_BS"/>
</dbReference>
<feature type="domain" description="Protein kinase" evidence="13">
    <location>
        <begin position="166"/>
        <end position="438"/>
    </location>
</feature>
<evidence type="ECO:0000256" key="7">
    <source>
        <dbReference type="PIRSR" id="PIRSR630616-1"/>
    </source>
</evidence>
<dbReference type="SUPFAM" id="SSF56112">
    <property type="entry name" value="Protein kinase-like (PK-like)"/>
    <property type="match status" value="1"/>
</dbReference>
<evidence type="ECO:0000313" key="15">
    <source>
        <dbReference type="Proteomes" id="UP000565441"/>
    </source>
</evidence>
<evidence type="ECO:0000259" key="12">
    <source>
        <dbReference type="PROSITE" id="PS50006"/>
    </source>
</evidence>
<dbReference type="InterPro" id="IPR000253">
    <property type="entry name" value="FHA_dom"/>
</dbReference>
<dbReference type="EMBL" id="JAACJP010000003">
    <property type="protein sequence ID" value="KAF5385763.1"/>
    <property type="molecule type" value="Genomic_DNA"/>
</dbReference>
<keyword evidence="4 8" id="KW-0547">Nucleotide-binding</keyword>
<protein>
    <submittedName>
        <fullName evidence="14">Uncharacterized protein</fullName>
    </submittedName>
</protein>
<evidence type="ECO:0000256" key="4">
    <source>
        <dbReference type="ARBA" id="ARBA00022741"/>
    </source>
</evidence>
<dbReference type="FunFam" id="1.10.510.10:FF:000571">
    <property type="entry name" value="Maternal embryonic leucine zipper kinase"/>
    <property type="match status" value="1"/>
</dbReference>
<feature type="cross-link" description="Glycyl lysine isopeptide (Lys-Gly) (interchain with G-Cter in SUMO2)" evidence="9">
    <location>
        <position position="302"/>
    </location>
</feature>
<dbReference type="PROSITE" id="PS00108">
    <property type="entry name" value="PROTEIN_KINASE_ST"/>
    <property type="match status" value="1"/>
</dbReference>
<evidence type="ECO:0000259" key="13">
    <source>
        <dbReference type="PROSITE" id="PS50011"/>
    </source>
</evidence>
<sequence>MDDSNDNLMNDDGMEETQQQTQSTQQASQQSNPAVDSHLWGYLQPCSAALTRIDFWKINPRYTIGRNTEQNQVVLPGFKVSNLHCTITWDGSEESTNVVVHDLSSNGTFINGSKIGKGQTRILREGNEIAFGTSIPQPQNGGLEDYRFIYRHVAGGPPTTGLYAFYDLTQELGKGSFAVVMKAICRRTGQWVAVKMIQEGRNVRSPGEQQQQTRPRNDTFMREISILERLKHPNICELKEVFFQENSNDINLVLELVEGGDLLDYILKNNGLSEACAQHITYQLCDALSYIHSKNVAHRDLKPENVLLTKDNPPIVKVADFGLAKFVDSLTMLRTMCGTPSYLAPEVVRQENNEGYDNVVDSWSVGVIVFSMLTNASPFIEDETQRDIRTRVSERTIDWSCLANMNVSDAAQDFIRGLLEEDPRQRMTLTEALTHPWLASYTPVYDHRAGNTTSSIPTGDYSMVSSAGDSDDSFRGSVNAGFQKLHIQPSTASSIPAIPGAFPNGSVAAGIKRDISRTAPLQRGSHVLLQAAEEGKPIPEPSWEMIANAAAQQQQDQQVAGPSNWNAKGQNKRVYSELTPLPEEASVDAVINGSSPSSNAPASKKSTGSDDDLNKAATGTTGKAARGKRRAAPSPARKTTRGRAAKGAENEEEPIVQPRRSTRHPQKVARHG</sequence>
<feature type="compositionally biased region" description="Low complexity" evidence="11">
    <location>
        <begin position="615"/>
        <end position="624"/>
    </location>
</feature>
<dbReference type="InterPro" id="IPR000719">
    <property type="entry name" value="Prot_kinase_dom"/>
</dbReference>
<evidence type="ECO:0000256" key="8">
    <source>
        <dbReference type="PIRSR" id="PIRSR630616-2"/>
    </source>
</evidence>
<dbReference type="AlphaFoldDB" id="A0A8H5M9F0"/>
<dbReference type="SMART" id="SM00240">
    <property type="entry name" value="FHA"/>
    <property type="match status" value="1"/>
</dbReference>
<keyword evidence="2" id="KW-0723">Serine/threonine-protein kinase</keyword>
<feature type="domain" description="FHA" evidence="12">
    <location>
        <begin position="62"/>
        <end position="115"/>
    </location>
</feature>
<evidence type="ECO:0000256" key="11">
    <source>
        <dbReference type="SAM" id="MobiDB-lite"/>
    </source>
</evidence>
<evidence type="ECO:0000256" key="5">
    <source>
        <dbReference type="ARBA" id="ARBA00022777"/>
    </source>
</evidence>
<dbReference type="GO" id="GO:0005524">
    <property type="term" value="F:ATP binding"/>
    <property type="evidence" value="ECO:0007669"/>
    <property type="project" value="UniProtKB-UniRule"/>
</dbReference>
<accession>A0A8H5M9F0</accession>
<dbReference type="PROSITE" id="PS50006">
    <property type="entry name" value="FHA_DOMAIN"/>
    <property type="match status" value="1"/>
</dbReference>
<feature type="compositionally biased region" description="Basic residues" evidence="11">
    <location>
        <begin position="660"/>
        <end position="672"/>
    </location>
</feature>
<keyword evidence="5" id="KW-0418">Kinase</keyword>
<dbReference type="InterPro" id="IPR030616">
    <property type="entry name" value="Aur-like"/>
</dbReference>
<dbReference type="Gene3D" id="1.10.510.10">
    <property type="entry name" value="Transferase(Phosphotransferase) domain 1"/>
    <property type="match status" value="1"/>
</dbReference>
<evidence type="ECO:0000256" key="3">
    <source>
        <dbReference type="ARBA" id="ARBA00022679"/>
    </source>
</evidence>
<feature type="binding site" evidence="8">
    <location>
        <position position="320"/>
    </location>
    <ligand>
        <name>ATP</name>
        <dbReference type="ChEBI" id="CHEBI:30616"/>
    </ligand>
</feature>
<name>A0A8H5M9F0_9AGAR</name>
<evidence type="ECO:0000256" key="1">
    <source>
        <dbReference type="ARBA" id="ARBA00005575"/>
    </source>
</evidence>
<gene>
    <name evidence="14" type="ORF">D9615_002536</name>
</gene>
<feature type="compositionally biased region" description="Low complexity" evidence="11">
    <location>
        <begin position="1"/>
        <end position="31"/>
    </location>
</feature>
<evidence type="ECO:0000256" key="6">
    <source>
        <dbReference type="ARBA" id="ARBA00022840"/>
    </source>
</evidence>
<dbReference type="PROSITE" id="PS00107">
    <property type="entry name" value="PROTEIN_KINASE_ATP"/>
    <property type="match status" value="1"/>
</dbReference>
<feature type="active site" description="Proton acceptor" evidence="7">
    <location>
        <position position="300"/>
    </location>
</feature>
<dbReference type="Gene3D" id="2.60.200.20">
    <property type="match status" value="1"/>
</dbReference>
<keyword evidence="3" id="KW-0808">Transferase</keyword>
<feature type="compositionally biased region" description="Low complexity" evidence="11">
    <location>
        <begin position="592"/>
        <end position="606"/>
    </location>
</feature>
<dbReference type="PANTHER" id="PTHR24350">
    <property type="entry name" value="SERINE/THREONINE-PROTEIN KINASE IAL-RELATED"/>
    <property type="match status" value="1"/>
</dbReference>
<feature type="region of interest" description="Disordered" evidence="11">
    <location>
        <begin position="589"/>
        <end position="672"/>
    </location>
</feature>
<evidence type="ECO:0000313" key="14">
    <source>
        <dbReference type="EMBL" id="KAF5385763.1"/>
    </source>
</evidence>
<proteinExistence type="inferred from homology"/>
<feature type="compositionally biased region" description="Low complexity" evidence="11">
    <location>
        <begin position="550"/>
        <end position="560"/>
    </location>
</feature>
<keyword evidence="15" id="KW-1185">Reference proteome</keyword>
<organism evidence="14 15">
    <name type="scientific">Tricholomella constricta</name>
    <dbReference type="NCBI Taxonomy" id="117010"/>
    <lineage>
        <taxon>Eukaryota</taxon>
        <taxon>Fungi</taxon>
        <taxon>Dikarya</taxon>
        <taxon>Basidiomycota</taxon>
        <taxon>Agaricomycotina</taxon>
        <taxon>Agaricomycetes</taxon>
        <taxon>Agaricomycetidae</taxon>
        <taxon>Agaricales</taxon>
        <taxon>Tricholomatineae</taxon>
        <taxon>Lyophyllaceae</taxon>
        <taxon>Tricholomella</taxon>
    </lineage>
</organism>
<dbReference type="PROSITE" id="PS50011">
    <property type="entry name" value="PROTEIN_KINASE_DOM"/>
    <property type="match status" value="1"/>
</dbReference>
<dbReference type="GO" id="GO:0004674">
    <property type="term" value="F:protein serine/threonine kinase activity"/>
    <property type="evidence" value="ECO:0007669"/>
    <property type="project" value="UniProtKB-KW"/>
</dbReference>
<dbReference type="Pfam" id="PF00069">
    <property type="entry name" value="Pkinase"/>
    <property type="match status" value="1"/>
</dbReference>
<comment type="caution">
    <text evidence="14">The sequence shown here is derived from an EMBL/GenBank/DDBJ whole genome shotgun (WGS) entry which is preliminary data.</text>
</comment>
<dbReference type="Proteomes" id="UP000565441">
    <property type="component" value="Unassembled WGS sequence"/>
</dbReference>
<dbReference type="SMART" id="SM00220">
    <property type="entry name" value="S_TKc"/>
    <property type="match status" value="1"/>
</dbReference>
<comment type="similarity">
    <text evidence="1">Belongs to the protein kinase superfamily. CAMK Ser/Thr protein kinase family. CHEK2 subfamily.</text>
</comment>
<keyword evidence="6 8" id="KW-0067">ATP-binding</keyword>
<feature type="region of interest" description="Disordered" evidence="11">
    <location>
        <begin position="550"/>
        <end position="570"/>
    </location>
</feature>
<feature type="binding site" evidence="8 10">
    <location>
        <position position="195"/>
    </location>
    <ligand>
        <name>ATP</name>
        <dbReference type="ChEBI" id="CHEBI:30616"/>
    </ligand>
</feature>
<dbReference type="OrthoDB" id="10252171at2759"/>
<dbReference type="SUPFAM" id="SSF49879">
    <property type="entry name" value="SMAD/FHA domain"/>
    <property type="match status" value="1"/>
</dbReference>
<evidence type="ECO:0000256" key="9">
    <source>
        <dbReference type="PIRSR" id="PIRSR630616-3"/>
    </source>
</evidence>
<evidence type="ECO:0000256" key="10">
    <source>
        <dbReference type="PROSITE-ProRule" id="PRU10141"/>
    </source>
</evidence>
<dbReference type="Pfam" id="PF00498">
    <property type="entry name" value="FHA"/>
    <property type="match status" value="1"/>
</dbReference>
<dbReference type="InterPro" id="IPR008984">
    <property type="entry name" value="SMAD_FHA_dom_sf"/>
</dbReference>
<reference evidence="14 15" key="1">
    <citation type="journal article" date="2020" name="ISME J.">
        <title>Uncovering the hidden diversity of litter-decomposition mechanisms in mushroom-forming fungi.</title>
        <authorList>
            <person name="Floudas D."/>
            <person name="Bentzer J."/>
            <person name="Ahren D."/>
            <person name="Johansson T."/>
            <person name="Persson P."/>
            <person name="Tunlid A."/>
        </authorList>
    </citation>
    <scope>NUCLEOTIDE SEQUENCE [LARGE SCALE GENOMIC DNA]</scope>
    <source>
        <strain evidence="14 15">CBS 661.87</strain>
    </source>
</reference>
<dbReference type="InterPro" id="IPR008271">
    <property type="entry name" value="Ser/Thr_kinase_AS"/>
</dbReference>
<feature type="region of interest" description="Disordered" evidence="11">
    <location>
        <begin position="1"/>
        <end position="33"/>
    </location>
</feature>
<feature type="binding site" evidence="8">
    <location>
        <begin position="304"/>
        <end position="305"/>
    </location>
    <ligand>
        <name>ATP</name>
        <dbReference type="ChEBI" id="CHEBI:30616"/>
    </ligand>
</feature>